<evidence type="ECO:0000256" key="1">
    <source>
        <dbReference type="ARBA" id="ARBA00022448"/>
    </source>
</evidence>
<protein>
    <recommendedName>
        <fullName evidence="6">Ferredoxin</fullName>
    </recommendedName>
</protein>
<evidence type="ECO:0000256" key="3">
    <source>
        <dbReference type="ARBA" id="ARBA00022982"/>
    </source>
</evidence>
<keyword evidence="2 6" id="KW-0479">Metal-binding</keyword>
<dbReference type="Proteomes" id="UP000702954">
    <property type="component" value="Unassembled WGS sequence"/>
</dbReference>
<dbReference type="InterPro" id="IPR051269">
    <property type="entry name" value="Fe-S_cluster_ET"/>
</dbReference>
<dbReference type="PROSITE" id="PS51379">
    <property type="entry name" value="4FE4S_FER_2"/>
    <property type="match status" value="1"/>
</dbReference>
<dbReference type="AlphaFoldDB" id="A0A4R3JS77"/>
<name>A0A4R3JS77_9FIRM</name>
<evidence type="ECO:0000256" key="4">
    <source>
        <dbReference type="ARBA" id="ARBA00023004"/>
    </source>
</evidence>
<dbReference type="EMBL" id="SLZV01000006">
    <property type="protein sequence ID" value="TCS68846.1"/>
    <property type="molecule type" value="Genomic_DNA"/>
</dbReference>
<dbReference type="SUPFAM" id="SSF54862">
    <property type="entry name" value="4Fe-4S ferredoxins"/>
    <property type="match status" value="1"/>
</dbReference>
<organism evidence="9 10">
    <name type="scientific">Faecalimonas umbilicata</name>
    <dbReference type="NCBI Taxonomy" id="1912855"/>
    <lineage>
        <taxon>Bacteria</taxon>
        <taxon>Bacillati</taxon>
        <taxon>Bacillota</taxon>
        <taxon>Clostridia</taxon>
        <taxon>Lachnospirales</taxon>
        <taxon>Lachnospiraceae</taxon>
        <taxon>Faecalimonas</taxon>
    </lineage>
</organism>
<comment type="caution">
    <text evidence="9">The sequence shown here is derived from an EMBL/GenBank/DDBJ whole genome shotgun (WGS) entry which is preliminary data.</text>
</comment>
<evidence type="ECO:0000313" key="10">
    <source>
        <dbReference type="Proteomes" id="UP000294613"/>
    </source>
</evidence>
<dbReference type="EMBL" id="BHEO01000002">
    <property type="protein sequence ID" value="GBU04263.1"/>
    <property type="molecule type" value="Genomic_DNA"/>
</dbReference>
<keyword evidence="1 6" id="KW-0813">Transport</keyword>
<evidence type="ECO:0000313" key="8">
    <source>
        <dbReference type="EMBL" id="GBU04263.1"/>
    </source>
</evidence>
<dbReference type="Gene3D" id="3.30.70.20">
    <property type="match status" value="1"/>
</dbReference>
<feature type="domain" description="4Fe-4S ferredoxin-type" evidence="7">
    <location>
        <begin position="1"/>
        <end position="28"/>
    </location>
</feature>
<comment type="function">
    <text evidence="6">Ferredoxins are iron-sulfur proteins that transfer electrons in a wide variety of metabolic reactions.</text>
</comment>
<dbReference type="Pfam" id="PF13370">
    <property type="entry name" value="Fer4_13"/>
    <property type="match status" value="1"/>
</dbReference>
<dbReference type="PANTHER" id="PTHR36923:SF3">
    <property type="entry name" value="FERREDOXIN"/>
    <property type="match status" value="1"/>
</dbReference>
<dbReference type="InterPro" id="IPR017896">
    <property type="entry name" value="4Fe4S_Fe-S-bd"/>
</dbReference>
<keyword evidence="3 6" id="KW-0249">Electron transport</keyword>
<evidence type="ECO:0000256" key="5">
    <source>
        <dbReference type="ARBA" id="ARBA00023014"/>
    </source>
</evidence>
<accession>A0A4R3JS77</accession>
<evidence type="ECO:0000313" key="9">
    <source>
        <dbReference type="EMBL" id="TCS68846.1"/>
    </source>
</evidence>
<dbReference type="GO" id="GO:0051536">
    <property type="term" value="F:iron-sulfur cluster binding"/>
    <property type="evidence" value="ECO:0007669"/>
    <property type="project" value="UniProtKB-KW"/>
</dbReference>
<dbReference type="GO" id="GO:0009055">
    <property type="term" value="F:electron transfer activity"/>
    <property type="evidence" value="ECO:0007669"/>
    <property type="project" value="UniProtKB-UniRule"/>
</dbReference>
<dbReference type="InterPro" id="IPR017900">
    <property type="entry name" value="4Fe4S_Fe_S_CS"/>
</dbReference>
<keyword evidence="11" id="KW-1185">Reference proteome</keyword>
<dbReference type="RefSeq" id="WP_009262478.1">
    <property type="nucleotide sequence ID" value="NZ_BHEO01000002.1"/>
</dbReference>
<keyword evidence="5 6" id="KW-0411">Iron-sulfur</keyword>
<dbReference type="PRINTS" id="PR00352">
    <property type="entry name" value="3FE4SFRDOXIN"/>
</dbReference>
<dbReference type="Proteomes" id="UP000294613">
    <property type="component" value="Unassembled WGS sequence"/>
</dbReference>
<reference evidence="9 10" key="2">
    <citation type="submission" date="2019-03" db="EMBL/GenBank/DDBJ databases">
        <title>Genomic Encyclopedia of Type Strains, Phase IV (KMG-IV): sequencing the most valuable type-strain genomes for metagenomic binning, comparative biology and taxonomic classification.</title>
        <authorList>
            <person name="Goeker M."/>
        </authorList>
    </citation>
    <scope>NUCLEOTIDE SEQUENCE [LARGE SCALE GENOMIC DNA]</scope>
    <source>
        <strain evidence="9 10">DSM 103426</strain>
    </source>
</reference>
<dbReference type="PROSITE" id="PS00198">
    <property type="entry name" value="4FE4S_FER_1"/>
    <property type="match status" value="1"/>
</dbReference>
<gene>
    <name evidence="9" type="ORF">EDD74_10649</name>
    <name evidence="8" type="ORF">FAEUMB_08040</name>
</gene>
<evidence type="ECO:0000256" key="6">
    <source>
        <dbReference type="RuleBase" id="RU368020"/>
    </source>
</evidence>
<proteinExistence type="predicted"/>
<reference evidence="8 11" key="1">
    <citation type="journal article" date="2018" name="Int. J. Syst. Evol. Microbiol.">
        <title>Draft Genome Sequence of Faecalimonas umbilicata JCM 30896T, an Acetate-Producing Bacterium Isolated from Human Feces.</title>
        <authorList>
            <person name="Sakamoto M."/>
            <person name="Ikeyama N."/>
            <person name="Yuki M."/>
            <person name="Ohkuma M."/>
        </authorList>
    </citation>
    <scope>NUCLEOTIDE SEQUENCE [LARGE SCALE GENOMIC DNA]</scope>
    <source>
        <strain evidence="8 11">EGH7</strain>
    </source>
</reference>
<keyword evidence="4 6" id="KW-0408">Iron</keyword>
<evidence type="ECO:0000259" key="7">
    <source>
        <dbReference type="PROSITE" id="PS51379"/>
    </source>
</evidence>
<evidence type="ECO:0000313" key="11">
    <source>
        <dbReference type="Proteomes" id="UP000702954"/>
    </source>
</evidence>
<dbReference type="GO" id="GO:0005506">
    <property type="term" value="F:iron ion binding"/>
    <property type="evidence" value="ECO:0007669"/>
    <property type="project" value="UniProtKB-UniRule"/>
</dbReference>
<sequence length="60" mass="6355">MKAIVEEGCISCGACVGECPEVFRFGDDGLAEAYAEVTAENEEEAKAARDSCPVSVIDIR</sequence>
<evidence type="ECO:0000256" key="2">
    <source>
        <dbReference type="ARBA" id="ARBA00022723"/>
    </source>
</evidence>
<dbReference type="PANTHER" id="PTHR36923">
    <property type="entry name" value="FERREDOXIN"/>
    <property type="match status" value="1"/>
</dbReference>
<dbReference type="InterPro" id="IPR001080">
    <property type="entry name" value="3Fe4S_ferredoxin"/>
</dbReference>